<dbReference type="GO" id="GO:0015847">
    <property type="term" value="P:putrescine transport"/>
    <property type="evidence" value="ECO:0007669"/>
    <property type="project" value="UniProtKB-ARBA"/>
</dbReference>
<keyword evidence="4 7" id="KW-0067">ATP-binding</keyword>
<evidence type="ECO:0000256" key="3">
    <source>
        <dbReference type="ARBA" id="ARBA00022741"/>
    </source>
</evidence>
<keyword evidence="1 7" id="KW-0813">Transport</keyword>
<dbReference type="NCBIfam" id="TIGR01187">
    <property type="entry name" value="potA"/>
    <property type="match status" value="1"/>
</dbReference>
<dbReference type="SUPFAM" id="SSF52540">
    <property type="entry name" value="P-loop containing nucleoside triphosphate hydrolases"/>
    <property type="match status" value="1"/>
</dbReference>
<dbReference type="SUPFAM" id="SSF50331">
    <property type="entry name" value="MOP-like"/>
    <property type="match status" value="1"/>
</dbReference>
<dbReference type="InterPro" id="IPR005893">
    <property type="entry name" value="PotA-like"/>
</dbReference>
<name>A0A6L7G6G9_9RHOB</name>
<evidence type="ECO:0000256" key="7">
    <source>
        <dbReference type="RuleBase" id="RU364083"/>
    </source>
</evidence>
<comment type="subunit">
    <text evidence="7">The complex is composed of two ATP-binding proteins (PotA), two transmembrane proteins (PotB and PotC) and a solute-binding protein (PotD).</text>
</comment>
<dbReference type="AlphaFoldDB" id="A0A6L7G6G9"/>
<evidence type="ECO:0000256" key="4">
    <source>
        <dbReference type="ARBA" id="ARBA00022840"/>
    </source>
</evidence>
<protein>
    <recommendedName>
        <fullName evidence="7">Spermidine/putrescine import ATP-binding protein PotA</fullName>
        <ecNumber evidence="7">7.6.2.11</ecNumber>
    </recommendedName>
</protein>
<comment type="catalytic activity">
    <reaction evidence="7">
        <text>ATP + H2O + polyamine-[polyamine-binding protein]Side 1 = ADP + phosphate + polyamineSide 2 + [polyamine-binding protein]Side 1.</text>
        <dbReference type="EC" id="7.6.2.11"/>
    </reaction>
</comment>
<comment type="function">
    <text evidence="7">Part of the ABC transporter complex PotABCD involved in spermidine/putrescine import. Responsible for energy coupling to the transport system.</text>
</comment>
<comment type="similarity">
    <text evidence="7">Belongs to the ABC transporter superfamily. Spermidine/putrescine importer (TC 3.A.1.11.1) family.</text>
</comment>
<dbReference type="PANTHER" id="PTHR42781:SF4">
    <property type="entry name" value="SPERMIDINE_PUTRESCINE IMPORT ATP-BINDING PROTEIN POTA"/>
    <property type="match status" value="1"/>
</dbReference>
<gene>
    <name evidence="7 9" type="primary">potA</name>
    <name evidence="9" type="ORF">GR170_16985</name>
</gene>
<dbReference type="Pfam" id="PF08402">
    <property type="entry name" value="TOBE_2"/>
    <property type="match status" value="1"/>
</dbReference>
<dbReference type="Gene3D" id="3.40.50.300">
    <property type="entry name" value="P-loop containing nucleotide triphosphate hydrolases"/>
    <property type="match status" value="1"/>
</dbReference>
<dbReference type="InterPro" id="IPR013611">
    <property type="entry name" value="Transp-assoc_OB_typ2"/>
</dbReference>
<feature type="domain" description="ABC transporter" evidence="8">
    <location>
        <begin position="21"/>
        <end position="253"/>
    </location>
</feature>
<evidence type="ECO:0000256" key="5">
    <source>
        <dbReference type="ARBA" id="ARBA00022967"/>
    </source>
</evidence>
<dbReference type="RefSeq" id="WP_160895657.1">
    <property type="nucleotide sequence ID" value="NZ_WUMU01000019.1"/>
</dbReference>
<dbReference type="InterPro" id="IPR003439">
    <property type="entry name" value="ABC_transporter-like_ATP-bd"/>
</dbReference>
<keyword evidence="10" id="KW-1185">Reference proteome</keyword>
<dbReference type="InterPro" id="IPR027417">
    <property type="entry name" value="P-loop_NTPase"/>
</dbReference>
<keyword evidence="5 7" id="KW-1278">Translocase</keyword>
<dbReference type="InterPro" id="IPR008995">
    <property type="entry name" value="Mo/tungstate-bd_C_term_dom"/>
</dbReference>
<dbReference type="Proteomes" id="UP000477911">
    <property type="component" value="Unassembled WGS sequence"/>
</dbReference>
<dbReference type="EMBL" id="WUMU01000019">
    <property type="protein sequence ID" value="MXN19529.1"/>
    <property type="molecule type" value="Genomic_DNA"/>
</dbReference>
<evidence type="ECO:0000256" key="2">
    <source>
        <dbReference type="ARBA" id="ARBA00022475"/>
    </source>
</evidence>
<dbReference type="GO" id="GO:0015417">
    <property type="term" value="F:ABC-type polyamine transporter activity"/>
    <property type="evidence" value="ECO:0007669"/>
    <property type="project" value="UniProtKB-EC"/>
</dbReference>
<sequence>MTKEPLSTDATTQVRAGDTIAEFVSTSKQYGAVLAADRLSLRIRRGEFLSFLGPSGCGKTTALRMLAGFESPTDGGVLIDRKDVSKVPAYKRPVNMVFQQYALFPHMTVAQNVGYGLRQQRPRMPKAEIAAKVQKALATVRLEAFGPRRIWEMSGGQQQRVALARAIVNEPKILLLDEPMAALDAKLRSEMQHELLALQRSLGITFVLVTHDQEEALAMSDRICIMGKGRIAQVGTPQDLYDRPRSRYVADFVGKANILEAQLTRVQGDTGTATLANGIAVHPQVFAGDTAPRKAEIAIRPEVLSLAAAGAPLPEGTAALPARITHRTFLGDHTEYLLVAEGIGPLQVNVPRQAERVLGGHDVEAMVQILWPAGTGLVLAAEATTA</sequence>
<evidence type="ECO:0000256" key="1">
    <source>
        <dbReference type="ARBA" id="ARBA00022448"/>
    </source>
</evidence>
<dbReference type="Pfam" id="PF00005">
    <property type="entry name" value="ABC_tran"/>
    <property type="match status" value="1"/>
</dbReference>
<evidence type="ECO:0000259" key="8">
    <source>
        <dbReference type="PROSITE" id="PS50893"/>
    </source>
</evidence>
<dbReference type="InterPro" id="IPR003593">
    <property type="entry name" value="AAA+_ATPase"/>
</dbReference>
<keyword evidence="3 7" id="KW-0547">Nucleotide-binding</keyword>
<dbReference type="FunFam" id="3.40.50.300:FF:000133">
    <property type="entry name" value="Spermidine/putrescine import ATP-binding protein PotA"/>
    <property type="match status" value="1"/>
</dbReference>
<dbReference type="PANTHER" id="PTHR42781">
    <property type="entry name" value="SPERMIDINE/PUTRESCINE IMPORT ATP-BINDING PROTEIN POTA"/>
    <property type="match status" value="1"/>
</dbReference>
<dbReference type="InterPro" id="IPR017871">
    <property type="entry name" value="ABC_transporter-like_CS"/>
</dbReference>
<dbReference type="PROSITE" id="PS00211">
    <property type="entry name" value="ABC_TRANSPORTER_1"/>
    <property type="match status" value="1"/>
</dbReference>
<dbReference type="GO" id="GO:0016887">
    <property type="term" value="F:ATP hydrolysis activity"/>
    <property type="evidence" value="ECO:0007669"/>
    <property type="project" value="InterPro"/>
</dbReference>
<organism evidence="9 10">
    <name type="scientific">Pseudooceanicola albus</name>
    <dbReference type="NCBI Taxonomy" id="2692189"/>
    <lineage>
        <taxon>Bacteria</taxon>
        <taxon>Pseudomonadati</taxon>
        <taxon>Pseudomonadota</taxon>
        <taxon>Alphaproteobacteria</taxon>
        <taxon>Rhodobacterales</taxon>
        <taxon>Paracoccaceae</taxon>
        <taxon>Pseudooceanicola</taxon>
    </lineage>
</organism>
<evidence type="ECO:0000313" key="9">
    <source>
        <dbReference type="EMBL" id="MXN19529.1"/>
    </source>
</evidence>
<keyword evidence="2 7" id="KW-1003">Cell membrane</keyword>
<evidence type="ECO:0000313" key="10">
    <source>
        <dbReference type="Proteomes" id="UP000477911"/>
    </source>
</evidence>
<dbReference type="InterPro" id="IPR050093">
    <property type="entry name" value="ABC_SmlMolc_Importer"/>
</dbReference>
<reference evidence="9 10" key="1">
    <citation type="submission" date="2019-12" db="EMBL/GenBank/DDBJ databases">
        <authorList>
            <person name="Li M."/>
        </authorList>
    </citation>
    <scope>NUCLEOTIDE SEQUENCE [LARGE SCALE GENOMIC DNA]</scope>
    <source>
        <strain evidence="9 10">GBMRC 2024</strain>
    </source>
</reference>
<dbReference type="SMART" id="SM00382">
    <property type="entry name" value="AAA"/>
    <property type="match status" value="1"/>
</dbReference>
<dbReference type="EC" id="7.6.2.11" evidence="7"/>
<evidence type="ECO:0000256" key="6">
    <source>
        <dbReference type="ARBA" id="ARBA00023136"/>
    </source>
</evidence>
<proteinExistence type="inferred from homology"/>
<dbReference type="GO" id="GO:0005524">
    <property type="term" value="F:ATP binding"/>
    <property type="evidence" value="ECO:0007669"/>
    <property type="project" value="UniProtKB-KW"/>
</dbReference>
<dbReference type="PROSITE" id="PS50893">
    <property type="entry name" value="ABC_TRANSPORTER_2"/>
    <property type="match status" value="1"/>
</dbReference>
<accession>A0A6L7G6G9</accession>
<dbReference type="Gene3D" id="2.40.50.100">
    <property type="match status" value="1"/>
</dbReference>
<keyword evidence="6 7" id="KW-0472">Membrane</keyword>
<dbReference type="GO" id="GO:0043190">
    <property type="term" value="C:ATP-binding cassette (ABC) transporter complex"/>
    <property type="evidence" value="ECO:0007669"/>
    <property type="project" value="InterPro"/>
</dbReference>
<comment type="caution">
    <text evidence="9">The sequence shown here is derived from an EMBL/GenBank/DDBJ whole genome shotgun (WGS) entry which is preliminary data.</text>
</comment>